<evidence type="ECO:0000313" key="3">
    <source>
        <dbReference type="EMBL" id="MBD3868390.1"/>
    </source>
</evidence>
<dbReference type="InterPro" id="IPR019243">
    <property type="entry name" value="DUF2202"/>
</dbReference>
<dbReference type="Gene3D" id="1.20.1260.10">
    <property type="match status" value="1"/>
</dbReference>
<feature type="signal peptide" evidence="1">
    <location>
        <begin position="1"/>
        <end position="20"/>
    </location>
</feature>
<reference evidence="3 4" key="1">
    <citation type="submission" date="2020-08" db="EMBL/GenBank/DDBJ databases">
        <title>Acidobacteriota in marine sediments use diverse sulfur dissimilation pathways.</title>
        <authorList>
            <person name="Wasmund K."/>
        </authorList>
    </citation>
    <scope>NUCLEOTIDE SEQUENCE [LARGE SCALE GENOMIC DNA]</scope>
    <source>
        <strain evidence="3">MAG AM4</strain>
    </source>
</reference>
<dbReference type="EMBL" id="JACXWD010000030">
    <property type="protein sequence ID" value="MBD3868390.1"/>
    <property type="molecule type" value="Genomic_DNA"/>
</dbReference>
<accession>A0A8J6Y6Z0</accession>
<feature type="chain" id="PRO_5035212511" evidence="1">
    <location>
        <begin position="21"/>
        <end position="139"/>
    </location>
</feature>
<comment type="caution">
    <text evidence="3">The sequence shown here is derived from an EMBL/GenBank/DDBJ whole genome shotgun (WGS) entry which is preliminary data.</text>
</comment>
<dbReference type="Proteomes" id="UP000648239">
    <property type="component" value="Unassembled WGS sequence"/>
</dbReference>
<gene>
    <name evidence="3" type="ORF">IFK94_09720</name>
</gene>
<evidence type="ECO:0000313" key="4">
    <source>
        <dbReference type="Proteomes" id="UP000648239"/>
    </source>
</evidence>
<organism evidence="3 4">
    <name type="scientific">Candidatus Polarisedimenticola svalbardensis</name>
    <dbReference type="NCBI Taxonomy" id="2886004"/>
    <lineage>
        <taxon>Bacteria</taxon>
        <taxon>Pseudomonadati</taxon>
        <taxon>Acidobacteriota</taxon>
        <taxon>Candidatus Polarisedimenticolia</taxon>
        <taxon>Candidatus Polarisedimenticolales</taxon>
        <taxon>Candidatus Polarisedimenticolaceae</taxon>
        <taxon>Candidatus Polarisedimenticola</taxon>
    </lineage>
</organism>
<keyword evidence="1" id="KW-0732">Signal</keyword>
<proteinExistence type="predicted"/>
<sequence length="139" mass="15421">MRRLCILIVIFGLAVPIALGQGATPERRAKQNCNLATIVADLPYFAPSATETATGEDVRTVFQNLMKGSRNHLRSFFALLESNGVEYTAVAIDQVLFDQIVLSARERGLLDAEGTLSTNPACTQYRNAGWNGRERRRHR</sequence>
<protein>
    <submittedName>
        <fullName evidence="3">DUF2202 domain-containing protein</fullName>
    </submittedName>
</protein>
<feature type="domain" description="DUF2202" evidence="2">
    <location>
        <begin position="49"/>
        <end position="103"/>
    </location>
</feature>
<dbReference type="InterPro" id="IPR012347">
    <property type="entry name" value="Ferritin-like"/>
</dbReference>
<dbReference type="AlphaFoldDB" id="A0A8J6Y6Z0"/>
<dbReference type="Pfam" id="PF09968">
    <property type="entry name" value="DUF2202"/>
    <property type="match status" value="1"/>
</dbReference>
<evidence type="ECO:0000256" key="1">
    <source>
        <dbReference type="SAM" id="SignalP"/>
    </source>
</evidence>
<evidence type="ECO:0000259" key="2">
    <source>
        <dbReference type="Pfam" id="PF09968"/>
    </source>
</evidence>
<name>A0A8J6Y6Z0_9BACT</name>